<dbReference type="InParanoid" id="A0A1D6HHZ6"/>
<dbReference type="AlphaFoldDB" id="A0A1D6HHZ6"/>
<dbReference type="IntAct" id="A0A1D6HHZ6">
    <property type="interactions" value="1"/>
</dbReference>
<proteinExistence type="predicted"/>
<name>A0A1D6HHZ6_MAIZE</name>
<dbReference type="EMBL" id="CM000781">
    <property type="protein sequence ID" value="AQK74136.1"/>
    <property type="molecule type" value="Genomic_DNA"/>
</dbReference>
<organism evidence="1">
    <name type="scientific">Zea mays</name>
    <name type="common">Maize</name>
    <dbReference type="NCBI Taxonomy" id="4577"/>
    <lineage>
        <taxon>Eukaryota</taxon>
        <taxon>Viridiplantae</taxon>
        <taxon>Streptophyta</taxon>
        <taxon>Embryophyta</taxon>
        <taxon>Tracheophyta</taxon>
        <taxon>Spermatophyta</taxon>
        <taxon>Magnoliopsida</taxon>
        <taxon>Liliopsida</taxon>
        <taxon>Poales</taxon>
        <taxon>Poaceae</taxon>
        <taxon>PACMAD clade</taxon>
        <taxon>Panicoideae</taxon>
        <taxon>Andropogonodae</taxon>
        <taxon>Andropogoneae</taxon>
        <taxon>Tripsacinae</taxon>
        <taxon>Zea</taxon>
    </lineage>
</organism>
<dbReference type="PANTHER" id="PTHR35686">
    <property type="entry name" value="KINETOCHORE PROTEIN"/>
    <property type="match status" value="1"/>
</dbReference>
<dbReference type="ExpressionAtlas" id="A0A1D6HHZ6">
    <property type="expression patterns" value="baseline and differential"/>
</dbReference>
<protein>
    <submittedName>
        <fullName evidence="1">Uncharacterized protein</fullName>
    </submittedName>
</protein>
<gene>
    <name evidence="1" type="ORF">ZEAMMB73_Zm00001d017810</name>
</gene>
<dbReference type="PANTHER" id="PTHR35686:SF1">
    <property type="entry name" value="KINETOCHORE PROTEIN"/>
    <property type="match status" value="1"/>
</dbReference>
<accession>A0A1D6HHZ6</accession>
<reference evidence="1" key="1">
    <citation type="submission" date="2015-12" db="EMBL/GenBank/DDBJ databases">
        <title>Update maize B73 reference genome by single molecule sequencing technologies.</title>
        <authorList>
            <consortium name="Maize Genome Sequencing Project"/>
            <person name="Ware D."/>
        </authorList>
    </citation>
    <scope>NUCLEOTIDE SEQUENCE</scope>
    <source>
        <tissue evidence="1">Seedling</tissue>
    </source>
</reference>
<dbReference type="OMA" id="TMMAEQL"/>
<evidence type="ECO:0000313" key="1">
    <source>
        <dbReference type="EMBL" id="AQK74136.1"/>
    </source>
</evidence>
<sequence>MENHGKLDGWDEVLEEEDELASVCKYPISTSYLSYGTSRRGKSVKKPRFSLRGYDFVPLDVKTDNLCIGEQDGSSAVPSTKASQTMVAERLENVEEQTEDLAPEFALPPKANTLVSELLDNLQRRGGSFVRTPSLLHQHAPSISIREQEVSSGVPPTKASQALMDEPFENDNGQTEELPSELPCSIKRPKFSVAELLEDLQGRSGSYVETASLSHQHTRAKHWKPKFLSSEKKTIAILGDRSIDSEDPLEHVIDGTSSEEEDATQNHLSLVNKDENQQTMADLFQEVFNPTNMDGAMKSMRSTGAGNYGRMQQIMHMEKDWHVEFSRQYSREHSYSGGAVGDLKGTTVQIMSRSLEGKLTVCSCMFQEKGNVCDPCLHLPKTPIYSCGIMFSWNLCFMQDATISNASADGTMDESRTRRTIIFSPKICNNVDLLVGNIIHIFPPWKEVKIQEEHVIICTYFSHHHRT</sequence>